<protein>
    <submittedName>
        <fullName evidence="1">Uncharacterized protein</fullName>
    </submittedName>
</protein>
<evidence type="ECO:0000313" key="1">
    <source>
        <dbReference type="EMBL" id="SVC88764.1"/>
    </source>
</evidence>
<organism evidence="1">
    <name type="scientific">marine metagenome</name>
    <dbReference type="NCBI Taxonomy" id="408172"/>
    <lineage>
        <taxon>unclassified sequences</taxon>
        <taxon>metagenomes</taxon>
        <taxon>ecological metagenomes</taxon>
    </lineage>
</organism>
<name>A0A382QTC6_9ZZZZ</name>
<reference evidence="1" key="1">
    <citation type="submission" date="2018-05" db="EMBL/GenBank/DDBJ databases">
        <authorList>
            <person name="Lanie J.A."/>
            <person name="Ng W.-L."/>
            <person name="Kazmierczak K.M."/>
            <person name="Andrzejewski T.M."/>
            <person name="Davidsen T.M."/>
            <person name="Wayne K.J."/>
            <person name="Tettelin H."/>
            <person name="Glass J.I."/>
            <person name="Rusch D."/>
            <person name="Podicherti R."/>
            <person name="Tsui H.-C.T."/>
            <person name="Winkler M.E."/>
        </authorList>
    </citation>
    <scope>NUCLEOTIDE SEQUENCE</scope>
</reference>
<sequence>MEISVVIKQGSWQCSRVWSCAEFSSLETKGTGVVGGLLVIRG</sequence>
<accession>A0A382QTC6</accession>
<proteinExistence type="predicted"/>
<gene>
    <name evidence="1" type="ORF">METZ01_LOCUS341618</name>
</gene>
<dbReference type="AlphaFoldDB" id="A0A382QTC6"/>
<dbReference type="EMBL" id="UINC01116782">
    <property type="protein sequence ID" value="SVC88764.1"/>
    <property type="molecule type" value="Genomic_DNA"/>
</dbReference>